<evidence type="ECO:0000259" key="1">
    <source>
        <dbReference type="Pfam" id="PF12867"/>
    </source>
</evidence>
<dbReference type="InterPro" id="IPR034660">
    <property type="entry name" value="DinB/YfiT-like"/>
</dbReference>
<dbReference type="OrthoDB" id="9796039at2"/>
<evidence type="ECO:0000313" key="2">
    <source>
        <dbReference type="EMBL" id="PWK26194.1"/>
    </source>
</evidence>
<accession>A0A316E6Z1</accession>
<proteinExistence type="predicted"/>
<gene>
    <name evidence="2" type="ORF">LV89_02675</name>
</gene>
<dbReference type="SUPFAM" id="SSF109854">
    <property type="entry name" value="DinB/YfiT-like putative metalloenzymes"/>
    <property type="match status" value="1"/>
</dbReference>
<dbReference type="AlphaFoldDB" id="A0A316E6Z1"/>
<keyword evidence="3" id="KW-1185">Reference proteome</keyword>
<protein>
    <submittedName>
        <fullName evidence="2">DinB family protein</fullName>
    </submittedName>
</protein>
<dbReference type="InterPro" id="IPR024775">
    <property type="entry name" value="DinB-like"/>
</dbReference>
<evidence type="ECO:0000313" key="3">
    <source>
        <dbReference type="Proteomes" id="UP000245489"/>
    </source>
</evidence>
<reference evidence="2 3" key="1">
    <citation type="submission" date="2018-05" db="EMBL/GenBank/DDBJ databases">
        <title>Genomic Encyclopedia of Archaeal and Bacterial Type Strains, Phase II (KMG-II): from individual species to whole genera.</title>
        <authorList>
            <person name="Goeker M."/>
        </authorList>
    </citation>
    <scope>NUCLEOTIDE SEQUENCE [LARGE SCALE GENOMIC DNA]</scope>
    <source>
        <strain evidence="2 3">DSM 22214</strain>
    </source>
</reference>
<dbReference type="EMBL" id="QGGO01000013">
    <property type="protein sequence ID" value="PWK26194.1"/>
    <property type="molecule type" value="Genomic_DNA"/>
</dbReference>
<dbReference type="RefSeq" id="WP_109743398.1">
    <property type="nucleotide sequence ID" value="NZ_QGGO01000013.1"/>
</dbReference>
<comment type="caution">
    <text evidence="2">The sequence shown here is derived from an EMBL/GenBank/DDBJ whole genome shotgun (WGS) entry which is preliminary data.</text>
</comment>
<name>A0A316E6Z1_9BACT</name>
<dbReference type="Proteomes" id="UP000245489">
    <property type="component" value="Unassembled WGS sequence"/>
</dbReference>
<dbReference type="Gene3D" id="1.20.120.450">
    <property type="entry name" value="dinb family like domain"/>
    <property type="match status" value="1"/>
</dbReference>
<organism evidence="2 3">
    <name type="scientific">Arcicella aurantiaca</name>
    <dbReference type="NCBI Taxonomy" id="591202"/>
    <lineage>
        <taxon>Bacteria</taxon>
        <taxon>Pseudomonadati</taxon>
        <taxon>Bacteroidota</taxon>
        <taxon>Cytophagia</taxon>
        <taxon>Cytophagales</taxon>
        <taxon>Flectobacillaceae</taxon>
        <taxon>Arcicella</taxon>
    </lineage>
</organism>
<dbReference type="NCBIfam" id="NF009807">
    <property type="entry name" value="PRK13291.1"/>
    <property type="match status" value="1"/>
</dbReference>
<feature type="domain" description="DinB-like" evidence="1">
    <location>
        <begin position="37"/>
        <end position="168"/>
    </location>
</feature>
<dbReference type="Pfam" id="PF12867">
    <property type="entry name" value="DinB_2"/>
    <property type="match status" value="1"/>
</dbReference>
<sequence>MTLEQLQYPVGKWAAKENYSSEEIQANIAEVLAYATKFKELTQNLSEEDLEKTYREGSWTIRQVIHHVADTHLWHFIRIKQALTEENPAGVFGNVNALAVLPDTQKAPIEDSLQMIESTHKRYAYVFSNIPASDYGRTYYHPFRQINVTVPQALDMTVWHSRHHYGHILIALGFSI</sequence>